<keyword evidence="1" id="KW-0472">Membrane</keyword>
<feature type="transmembrane region" description="Helical" evidence="1">
    <location>
        <begin position="21"/>
        <end position="42"/>
    </location>
</feature>
<dbReference type="AlphaFoldDB" id="A0ABC8LNU3"/>
<keyword evidence="1" id="KW-0812">Transmembrane</keyword>
<sequence length="123" mass="14277">MTHPHEVYRRMKELKAYNDMLGFVVNAQYGILMMFPCGGSIVNEVSPANKYATDFDTLLGRKNFHSILKVEIMVTICLHMTDDIRVIIGFSVQYYGLHFRQPWVFAIEDEVKKILNRVAEMES</sequence>
<dbReference type="Proteomes" id="UP001642260">
    <property type="component" value="Unassembled WGS sequence"/>
</dbReference>
<evidence type="ECO:0000313" key="3">
    <source>
        <dbReference type="Proteomes" id="UP001642260"/>
    </source>
</evidence>
<gene>
    <name evidence="2" type="ORF">ERUC_LOCUS37929</name>
</gene>
<evidence type="ECO:0000313" key="2">
    <source>
        <dbReference type="EMBL" id="CAH8385446.1"/>
    </source>
</evidence>
<accession>A0ABC8LNU3</accession>
<evidence type="ECO:0000256" key="1">
    <source>
        <dbReference type="SAM" id="Phobius"/>
    </source>
</evidence>
<comment type="caution">
    <text evidence="2">The sequence shown here is derived from an EMBL/GenBank/DDBJ whole genome shotgun (WGS) entry which is preliminary data.</text>
</comment>
<name>A0ABC8LNU3_ERUVS</name>
<protein>
    <submittedName>
        <fullName evidence="2">Uncharacterized protein</fullName>
    </submittedName>
</protein>
<keyword evidence="1" id="KW-1133">Transmembrane helix</keyword>
<dbReference type="EMBL" id="CAKOAT010664043">
    <property type="protein sequence ID" value="CAH8385446.1"/>
    <property type="molecule type" value="Genomic_DNA"/>
</dbReference>
<organism evidence="2 3">
    <name type="scientific">Eruca vesicaria subsp. sativa</name>
    <name type="common">Garden rocket</name>
    <name type="synonym">Eruca sativa</name>
    <dbReference type="NCBI Taxonomy" id="29727"/>
    <lineage>
        <taxon>Eukaryota</taxon>
        <taxon>Viridiplantae</taxon>
        <taxon>Streptophyta</taxon>
        <taxon>Embryophyta</taxon>
        <taxon>Tracheophyta</taxon>
        <taxon>Spermatophyta</taxon>
        <taxon>Magnoliopsida</taxon>
        <taxon>eudicotyledons</taxon>
        <taxon>Gunneridae</taxon>
        <taxon>Pentapetalae</taxon>
        <taxon>rosids</taxon>
        <taxon>malvids</taxon>
        <taxon>Brassicales</taxon>
        <taxon>Brassicaceae</taxon>
        <taxon>Brassiceae</taxon>
        <taxon>Eruca</taxon>
    </lineage>
</organism>
<keyword evidence="3" id="KW-1185">Reference proteome</keyword>
<proteinExistence type="predicted"/>
<reference evidence="2 3" key="1">
    <citation type="submission" date="2022-03" db="EMBL/GenBank/DDBJ databases">
        <authorList>
            <person name="Macdonald S."/>
            <person name="Ahmed S."/>
            <person name="Newling K."/>
        </authorList>
    </citation>
    <scope>NUCLEOTIDE SEQUENCE [LARGE SCALE GENOMIC DNA]</scope>
</reference>